<keyword evidence="1" id="KW-0812">Transmembrane</keyword>
<name>A0A1G1T6C3_9BACT</name>
<organism evidence="2 3">
    <name type="scientific">Hymenobacter glacialis</name>
    <dbReference type="NCBI Taxonomy" id="1908236"/>
    <lineage>
        <taxon>Bacteria</taxon>
        <taxon>Pseudomonadati</taxon>
        <taxon>Bacteroidota</taxon>
        <taxon>Cytophagia</taxon>
        <taxon>Cytophagales</taxon>
        <taxon>Hymenobacteraceae</taxon>
        <taxon>Hymenobacter</taxon>
    </lineage>
</organism>
<protein>
    <submittedName>
        <fullName evidence="2">Uncharacterized protein</fullName>
    </submittedName>
</protein>
<feature type="transmembrane region" description="Helical" evidence="1">
    <location>
        <begin position="161"/>
        <end position="182"/>
    </location>
</feature>
<evidence type="ECO:0000256" key="1">
    <source>
        <dbReference type="SAM" id="Phobius"/>
    </source>
</evidence>
<sequence>MAAAGLASQFRVGLKTGPVLSATDVAAYHPVLGRSYLLLDGQKRLDLTEVGFFENETGYYRRAKPRGNLREATLRRVLPGRLNVYEPRTSAFRQLAMSSALLAMGSPLEAATSAALPPPGRGYFAKDDGPVYALAHGNLSRAISDNPNALVLEARAHGYEVANAASAVVGMGLLLGGMVRAIGHLGGADLNGNLTLGMLGASVPFLVVPLALKDKPAEHRRQAIELYNYTKR</sequence>
<proteinExistence type="predicted"/>
<feature type="transmembrane region" description="Helical" evidence="1">
    <location>
        <begin position="194"/>
        <end position="212"/>
    </location>
</feature>
<dbReference type="AlphaFoldDB" id="A0A1G1T6C3"/>
<keyword evidence="1" id="KW-1133">Transmembrane helix</keyword>
<comment type="caution">
    <text evidence="2">The sequence shown here is derived from an EMBL/GenBank/DDBJ whole genome shotgun (WGS) entry which is preliminary data.</text>
</comment>
<dbReference type="Proteomes" id="UP000177791">
    <property type="component" value="Unassembled WGS sequence"/>
</dbReference>
<gene>
    <name evidence="2" type="ORF">BEN48_13120</name>
</gene>
<evidence type="ECO:0000313" key="3">
    <source>
        <dbReference type="Proteomes" id="UP000177791"/>
    </source>
</evidence>
<reference evidence="2 3" key="1">
    <citation type="submission" date="2016-08" db="EMBL/GenBank/DDBJ databases">
        <title>Hymenobacter coccineus sp. nov., Hymenobacter lapidarius sp. nov. and Hymenobacter glacialis sp. nov., isolated from Antarctic soil.</title>
        <authorList>
            <person name="Sedlacek I."/>
            <person name="Kralova S."/>
            <person name="Kyrova K."/>
            <person name="Maslanova I."/>
            <person name="Stankova E."/>
            <person name="Vrbovska V."/>
            <person name="Nemec M."/>
            <person name="Bartak M."/>
            <person name="Svec P."/>
            <person name="Busse H.-J."/>
            <person name="Pantucek R."/>
        </authorList>
    </citation>
    <scope>NUCLEOTIDE SEQUENCE [LARGE SCALE GENOMIC DNA]</scope>
    <source>
        <strain evidence="2 3">CCM 8648</strain>
    </source>
</reference>
<accession>A0A1G1T6C3</accession>
<keyword evidence="1" id="KW-0472">Membrane</keyword>
<keyword evidence="3" id="KW-1185">Reference proteome</keyword>
<evidence type="ECO:0000313" key="2">
    <source>
        <dbReference type="EMBL" id="OGX86416.1"/>
    </source>
</evidence>
<dbReference type="EMBL" id="MDZC01000050">
    <property type="protein sequence ID" value="OGX86416.1"/>
    <property type="molecule type" value="Genomic_DNA"/>
</dbReference>